<feature type="region of interest" description="Disordered" evidence="1">
    <location>
        <begin position="222"/>
        <end position="246"/>
    </location>
</feature>
<name>A0A6J6UIU8_9ZZZZ</name>
<organism evidence="2">
    <name type="scientific">freshwater metagenome</name>
    <dbReference type="NCBI Taxonomy" id="449393"/>
    <lineage>
        <taxon>unclassified sequences</taxon>
        <taxon>metagenomes</taxon>
        <taxon>ecological metagenomes</taxon>
    </lineage>
</organism>
<sequence>MGSVPTARIRRLPVAGIGRVCIAPITVVRHGRVDDHVVAGNRLTSEVLMDRDAGIEDGDHDRWRAPRHGPGLRSPNPIGSVQAPQLAARVSGVIGEGREHRDEVIRLRPLHPWISRKFRRELTCGALIHRLGDLDRAHAGAQRLVGQQGYLANRIRAGSPPGRLGGGHPRLIGNDEPLNLRLLTQRGRRKNRRGRGRRSDLVDRLNGQCNLDAVVEVRDRRPVSARRNLHHPTAGKQGDDIARDHR</sequence>
<dbReference type="AlphaFoldDB" id="A0A6J6UIU8"/>
<evidence type="ECO:0000313" key="2">
    <source>
        <dbReference type="EMBL" id="CAB4759094.1"/>
    </source>
</evidence>
<proteinExistence type="predicted"/>
<evidence type="ECO:0000256" key="1">
    <source>
        <dbReference type="SAM" id="MobiDB-lite"/>
    </source>
</evidence>
<gene>
    <name evidence="2" type="ORF">UFOPK2786_01734</name>
</gene>
<reference evidence="2" key="1">
    <citation type="submission" date="2020-05" db="EMBL/GenBank/DDBJ databases">
        <authorList>
            <person name="Chiriac C."/>
            <person name="Salcher M."/>
            <person name="Ghai R."/>
            <person name="Kavagutti S V."/>
        </authorList>
    </citation>
    <scope>NUCLEOTIDE SEQUENCE</scope>
</reference>
<feature type="compositionally biased region" description="Basic and acidic residues" evidence="1">
    <location>
        <begin position="237"/>
        <end position="246"/>
    </location>
</feature>
<protein>
    <submittedName>
        <fullName evidence="2">Unannotated protein</fullName>
    </submittedName>
</protein>
<accession>A0A6J6UIU8</accession>
<dbReference type="EMBL" id="CAEZYW010000334">
    <property type="protein sequence ID" value="CAB4759094.1"/>
    <property type="molecule type" value="Genomic_DNA"/>
</dbReference>